<dbReference type="KEGG" id="rsp:RSP_4066"/>
<geneLocation type="plasmid" evidence="3">
    <name>pRS241c</name>
</geneLocation>
<keyword evidence="2" id="KW-0614">Plasmid</keyword>
<evidence type="ECO:0000313" key="2">
    <source>
        <dbReference type="EMBL" id="ABA81542.2"/>
    </source>
</evidence>
<name>Q3IV92_CERS4</name>
<dbReference type="AlphaFoldDB" id="Q3IV92"/>
<evidence type="ECO:0000313" key="3">
    <source>
        <dbReference type="Proteomes" id="UP000002703"/>
    </source>
</evidence>
<dbReference type="EMBL" id="CP000146">
    <property type="protein sequence ID" value="ABA81542.2"/>
    <property type="molecule type" value="Genomic_DNA"/>
</dbReference>
<accession>Q3IV92</accession>
<protein>
    <submittedName>
        <fullName evidence="2">Uncharacterized protein</fullName>
    </submittedName>
</protein>
<organism evidence="2 3">
    <name type="scientific">Cereibacter sphaeroides (strain ATCC 17023 / DSM 158 / JCM 6121 / CCUG 31486 / LMG 2827 / NBRC 12203 / NCIMB 8253 / ATH 2.4.1.)</name>
    <name type="common">Rhodobacter sphaeroides</name>
    <dbReference type="NCBI Taxonomy" id="272943"/>
    <lineage>
        <taxon>Bacteria</taxon>
        <taxon>Pseudomonadati</taxon>
        <taxon>Pseudomonadota</taxon>
        <taxon>Alphaproteobacteria</taxon>
        <taxon>Rhodobacterales</taxon>
        <taxon>Paracoccaceae</taxon>
        <taxon>Cereibacter</taxon>
    </lineage>
</organism>
<dbReference type="Proteomes" id="UP000002703">
    <property type="component" value="Plasmid C"/>
</dbReference>
<feature type="signal peptide" evidence="1">
    <location>
        <begin position="1"/>
        <end position="18"/>
    </location>
</feature>
<keyword evidence="3" id="KW-1185">Reference proteome</keyword>
<evidence type="ECO:0000256" key="1">
    <source>
        <dbReference type="SAM" id="SignalP"/>
    </source>
</evidence>
<reference evidence="3" key="1">
    <citation type="submission" date="2005-09" db="EMBL/GenBank/DDBJ databases">
        <title>Complete sequence of plasmid C of Rhodobacter sphaeroides 2.4.1.</title>
        <authorList>
            <person name="Copeland A."/>
            <person name="Lucas S."/>
            <person name="Lapidus A."/>
            <person name="Barry K."/>
            <person name="Detter J.C."/>
            <person name="Glavina T."/>
            <person name="Hammon N."/>
            <person name="Israni S."/>
            <person name="Pitluck S."/>
            <person name="Richardson P."/>
            <person name="Mackenzie C."/>
            <person name="Choudhary M."/>
            <person name="Larimer F."/>
            <person name="Hauser L.J."/>
            <person name="Land M."/>
            <person name="Donohue T.J."/>
            <person name="Kaplan S."/>
        </authorList>
    </citation>
    <scope>NUCLEOTIDE SEQUENCE [LARGE SCALE GENOMIC DNA]</scope>
    <source>
        <strain evidence="3">ATCC 17023 / DSM 158 / JCM 6121 / CCUG 31486 / LMG 2827 / NBRC 12203 / NCIMB 8253 / ATH 2.4.1.</strain>
        <plasmid evidence="3">pRS241c</plasmid>
    </source>
</reference>
<gene>
    <name evidence="2" type="ORF">RSP_4066</name>
</gene>
<dbReference type="EnsemblBacteria" id="ABA81542">
    <property type="protein sequence ID" value="ABA81542"/>
    <property type="gene ID" value="RSP_4066"/>
</dbReference>
<sequence>MRVSAILSMIVAVYPALAHSQTVSVRNGEGEHGFGWMFGYEGRCYVLMPKHVAGLYPKVSIMTSAPVVTSSATTIAPFWPEIDLAVGVGGSALDSRCPARLDDLEETPQSLNAAMGYLHRLTPAGEEERTALRIGNRNYLTFDAELAGGQNTIAQGTSGAFLFVDGKPLGMAVTSNDTSRATFIRSGEILIHVRRYLSEQAGAYVPPEPDEPVTPAPAAEGALPLVFEAATMPPVNPRFAPENMLGGGQFVFSPAARMSFVLRLEETAPVSRVVLRSTPSEGRTMPKRIILNWSLEADGRNFREWTRGEMGRDGVFDTGLLAPRNIRALQVIVLNAWSSGDIAIDSVVAQ</sequence>
<dbReference type="PATRIC" id="fig|272943.9.peg.126"/>
<proteinExistence type="predicted"/>
<dbReference type="OrthoDB" id="7847525at2"/>
<keyword evidence="1" id="KW-0732">Signal</keyword>
<feature type="chain" id="PRO_5004226031" evidence="1">
    <location>
        <begin position="19"/>
        <end position="350"/>
    </location>
</feature>